<comment type="similarity">
    <text evidence="1">Belongs to the CdaR family.</text>
</comment>
<name>A0ABY5Z8X3_9ACTN</name>
<gene>
    <name evidence="5" type="ORF">Drose_09960</name>
</gene>
<reference evidence="5" key="1">
    <citation type="submission" date="2021-04" db="EMBL/GenBank/DDBJ databases">
        <title>Biosynthetic gene clusters of Dactylosporangioum roseum.</title>
        <authorList>
            <person name="Hartkoorn R.C."/>
            <person name="Beaudoing E."/>
            <person name="Hot D."/>
            <person name="Moureu S."/>
        </authorList>
    </citation>
    <scope>NUCLEOTIDE SEQUENCE</scope>
    <source>
        <strain evidence="5">NRRL B-16295</strain>
    </source>
</reference>
<proteinExistence type="inferred from homology"/>
<evidence type="ECO:0000259" key="2">
    <source>
        <dbReference type="Pfam" id="PF07905"/>
    </source>
</evidence>
<feature type="domain" description="CdaR GGDEF-like" evidence="4">
    <location>
        <begin position="285"/>
        <end position="395"/>
    </location>
</feature>
<dbReference type="Pfam" id="PF13556">
    <property type="entry name" value="HTH_30"/>
    <property type="match status" value="1"/>
</dbReference>
<dbReference type="Pfam" id="PF07905">
    <property type="entry name" value="PucR"/>
    <property type="match status" value="1"/>
</dbReference>
<evidence type="ECO:0000259" key="3">
    <source>
        <dbReference type="Pfam" id="PF13556"/>
    </source>
</evidence>
<accession>A0ABY5Z8X3</accession>
<evidence type="ECO:0000259" key="4">
    <source>
        <dbReference type="Pfam" id="PF17853"/>
    </source>
</evidence>
<dbReference type="Pfam" id="PF17853">
    <property type="entry name" value="GGDEF_2"/>
    <property type="match status" value="1"/>
</dbReference>
<sequence length="513" mass="55081">MFPTVREVLALDPVRNGAPKVVAGERGLDQVVRWVHSSEVPDIATLLRGGELVLTTGIGLPPDDVGLRRFITDLAEVGACGLAVEMGRRYSTRLPAAMVRAADDLGLPLVELHRGTPFVLITEAVHSMIIDAQLAELRAAEEIHQRFTDLSVEGAGPAEVVAQAAALAGAPVVLENLSRQVLAYDTAGGSAELLLATWEAHSRRIRPAGRTGHDAESGWLVTTVGARGRDWGRLLMRVSTADPRYVILIERAASTLALGRLIRGDEEGQAHRTLLAALLGHTTPVDEVVLRAKALGVHLDRRHLVGVVIRPALATEAAQALRETSLKGLVGALDEASAGVLLALRSADDEQDALNRFAARLRGTVQIDMVIAAGEGVGTPREARRSLLEAGQVAQAARHDQSSGVVRSTDVGLAGLLYLLRDEPRLQTFVERELGKLLAYDARHPREQLLGVLRIYLERGRNKSAAAEHSHLSRPAFYERLAKIGKIVGADLDDVSACLSLHVALLALDALRR</sequence>
<dbReference type="InterPro" id="IPR051448">
    <property type="entry name" value="CdaR-like_regulators"/>
</dbReference>
<dbReference type="RefSeq" id="WP_260727893.1">
    <property type="nucleotide sequence ID" value="NZ_BAAABS010000033.1"/>
</dbReference>
<organism evidence="5 6">
    <name type="scientific">Dactylosporangium roseum</name>
    <dbReference type="NCBI Taxonomy" id="47989"/>
    <lineage>
        <taxon>Bacteria</taxon>
        <taxon>Bacillati</taxon>
        <taxon>Actinomycetota</taxon>
        <taxon>Actinomycetes</taxon>
        <taxon>Micromonosporales</taxon>
        <taxon>Micromonosporaceae</taxon>
        <taxon>Dactylosporangium</taxon>
    </lineage>
</organism>
<dbReference type="InterPro" id="IPR025736">
    <property type="entry name" value="PucR_C-HTH_dom"/>
</dbReference>
<evidence type="ECO:0000313" key="6">
    <source>
        <dbReference type="Proteomes" id="UP001058271"/>
    </source>
</evidence>
<evidence type="ECO:0000313" key="5">
    <source>
        <dbReference type="EMBL" id="UWZ38526.1"/>
    </source>
</evidence>
<dbReference type="EMBL" id="CP073721">
    <property type="protein sequence ID" value="UWZ38526.1"/>
    <property type="molecule type" value="Genomic_DNA"/>
</dbReference>
<keyword evidence="6" id="KW-1185">Reference proteome</keyword>
<dbReference type="InterPro" id="IPR041522">
    <property type="entry name" value="CdaR_GGDEF"/>
</dbReference>
<evidence type="ECO:0000256" key="1">
    <source>
        <dbReference type="ARBA" id="ARBA00006754"/>
    </source>
</evidence>
<protein>
    <submittedName>
        <fullName evidence="5">PucR family transcriptional regulator ligand-binding domain-containing protein</fullName>
    </submittedName>
</protein>
<dbReference type="Gene3D" id="1.10.10.2840">
    <property type="entry name" value="PucR C-terminal helix-turn-helix domain"/>
    <property type="match status" value="1"/>
</dbReference>
<feature type="domain" description="PucR C-terminal helix-turn-helix" evidence="3">
    <location>
        <begin position="449"/>
        <end position="507"/>
    </location>
</feature>
<dbReference type="InterPro" id="IPR012914">
    <property type="entry name" value="PucR_dom"/>
</dbReference>
<dbReference type="PANTHER" id="PTHR33744">
    <property type="entry name" value="CARBOHYDRATE DIACID REGULATOR"/>
    <property type="match status" value="1"/>
</dbReference>
<dbReference type="Proteomes" id="UP001058271">
    <property type="component" value="Chromosome"/>
</dbReference>
<dbReference type="InterPro" id="IPR042070">
    <property type="entry name" value="PucR_C-HTH_sf"/>
</dbReference>
<dbReference type="PANTHER" id="PTHR33744:SF1">
    <property type="entry name" value="DNA-BINDING TRANSCRIPTIONAL ACTIVATOR ADER"/>
    <property type="match status" value="1"/>
</dbReference>
<feature type="domain" description="Purine catabolism PurC-like" evidence="2">
    <location>
        <begin position="7"/>
        <end position="129"/>
    </location>
</feature>